<dbReference type="Gene3D" id="3.30.200.20">
    <property type="entry name" value="Phosphorylase Kinase, domain 1"/>
    <property type="match status" value="1"/>
</dbReference>
<keyword evidence="5" id="KW-1185">Reference proteome</keyword>
<dbReference type="InterPro" id="IPR017441">
    <property type="entry name" value="Protein_kinase_ATP_BS"/>
</dbReference>
<name>A0A0H1BHJ1_9EURO</name>
<dbReference type="PANTHER" id="PTHR44167">
    <property type="entry name" value="OVARIAN-SPECIFIC SERINE/THREONINE-PROTEIN KINASE LOK-RELATED"/>
    <property type="match status" value="1"/>
</dbReference>
<dbReference type="GO" id="GO:0004674">
    <property type="term" value="F:protein serine/threonine kinase activity"/>
    <property type="evidence" value="ECO:0007669"/>
    <property type="project" value="TreeGrafter"/>
</dbReference>
<proteinExistence type="predicted"/>
<dbReference type="PROSITE" id="PS50011">
    <property type="entry name" value="PROTEIN_KINASE_DOM"/>
    <property type="match status" value="1"/>
</dbReference>
<dbReference type="PROSITE" id="PS00107">
    <property type="entry name" value="PROTEIN_KINASE_ATP"/>
    <property type="match status" value="1"/>
</dbReference>
<reference evidence="5" key="1">
    <citation type="journal article" date="2015" name="PLoS Genet.">
        <title>The dynamic genome and transcriptome of the human fungal pathogen Blastomyces and close relative Emmonsia.</title>
        <authorList>
            <person name="Munoz J.F."/>
            <person name="Gauthier G.M."/>
            <person name="Desjardins C.A."/>
            <person name="Gallo J.E."/>
            <person name="Holder J."/>
            <person name="Sullivan T.D."/>
            <person name="Marty A.J."/>
            <person name="Carmen J.C."/>
            <person name="Chen Z."/>
            <person name="Ding L."/>
            <person name="Gujja S."/>
            <person name="Magrini V."/>
            <person name="Misas E."/>
            <person name="Mitreva M."/>
            <person name="Priest M."/>
            <person name="Saif S."/>
            <person name="Whiston E.A."/>
            <person name="Young S."/>
            <person name="Zeng Q."/>
            <person name="Goldman W.E."/>
            <person name="Mardis E.R."/>
            <person name="Taylor J.W."/>
            <person name="McEwen J.G."/>
            <person name="Clay O.K."/>
            <person name="Klein B.S."/>
            <person name="Cuomo C.A."/>
        </authorList>
    </citation>
    <scope>NUCLEOTIDE SEQUENCE [LARGE SCALE GENOMIC DNA]</scope>
    <source>
        <strain evidence="5">UAMH 139</strain>
    </source>
</reference>
<dbReference type="Gene3D" id="1.10.510.10">
    <property type="entry name" value="Transferase(Phosphotransferase) domain 1"/>
    <property type="match status" value="1"/>
</dbReference>
<feature type="domain" description="Protein kinase" evidence="3">
    <location>
        <begin position="67"/>
        <end position="388"/>
    </location>
</feature>
<dbReference type="GO" id="GO:0005737">
    <property type="term" value="C:cytoplasm"/>
    <property type="evidence" value="ECO:0007669"/>
    <property type="project" value="TreeGrafter"/>
</dbReference>
<accession>A0A0H1BHJ1</accession>
<dbReference type="SUPFAM" id="SSF56112">
    <property type="entry name" value="Protein kinase-like (PK-like)"/>
    <property type="match status" value="1"/>
</dbReference>
<dbReference type="EMBL" id="LDEV01002553">
    <property type="protein sequence ID" value="KLJ08651.1"/>
    <property type="molecule type" value="Genomic_DNA"/>
</dbReference>
<dbReference type="STRING" id="2060906.A0A0H1BHJ1"/>
<dbReference type="Pfam" id="PF00069">
    <property type="entry name" value="Pkinase"/>
    <property type="match status" value="1"/>
</dbReference>
<feature type="binding site" evidence="1">
    <location>
        <position position="96"/>
    </location>
    <ligand>
        <name>ATP</name>
        <dbReference type="ChEBI" id="CHEBI:30616"/>
    </ligand>
</feature>
<dbReference type="GO" id="GO:0044773">
    <property type="term" value="P:mitotic DNA damage checkpoint signaling"/>
    <property type="evidence" value="ECO:0007669"/>
    <property type="project" value="TreeGrafter"/>
</dbReference>
<dbReference type="AlphaFoldDB" id="A0A0H1BHJ1"/>
<evidence type="ECO:0000259" key="3">
    <source>
        <dbReference type="PROSITE" id="PS50011"/>
    </source>
</evidence>
<gene>
    <name evidence="4" type="ORF">EMPG_15915</name>
</gene>
<evidence type="ECO:0000256" key="1">
    <source>
        <dbReference type="PROSITE-ProRule" id="PRU10141"/>
    </source>
</evidence>
<dbReference type="OrthoDB" id="10252171at2759"/>
<sequence>MEPTPQPKQYPVKKHQASDSPGWDTTLFQGSECEFLHEYTDGGLCPVLIDDVLAGSDLVHNGKPCSFRIIGKLGRGSYSTVWLGREINSGEYLALKVLRLEYSTLDNSEMSILRKLGKLEVAFFHTHIPTQDQFLCLGLKPLGCTLRERFNSEVDAPGDVLSLTILVKTLLMKVLAFHQKGICHGDISANNVSLGVHPEAFITKALNKTFEFDQKSHVILRNIPDLDTPSPRPGNLPEYIILRYGTPLETNAQDMSLVDIIDFGKGFETSSKSNVLGTVNYCAPELERSGSNTATAKSDLWSLGCVFAYVPTYQHLFGGEGDLTHYLASDHEAQISFIESKLLMSHLKYESEEYHHLLARLIHSLIRVDPKERDPEEARRILKQLEALSLCK</sequence>
<dbReference type="PANTHER" id="PTHR44167:SF24">
    <property type="entry name" value="SERINE_THREONINE-PROTEIN KINASE CHK2"/>
    <property type="match status" value="1"/>
</dbReference>
<protein>
    <recommendedName>
        <fullName evidence="3">Protein kinase domain-containing protein</fullName>
    </recommendedName>
</protein>
<keyword evidence="1" id="KW-0067">ATP-binding</keyword>
<feature type="region of interest" description="Disordered" evidence="2">
    <location>
        <begin position="1"/>
        <end position="21"/>
    </location>
</feature>
<evidence type="ECO:0000256" key="2">
    <source>
        <dbReference type="SAM" id="MobiDB-lite"/>
    </source>
</evidence>
<dbReference type="Proteomes" id="UP000053573">
    <property type="component" value="Unassembled WGS sequence"/>
</dbReference>
<dbReference type="GO" id="GO:0005524">
    <property type="term" value="F:ATP binding"/>
    <property type="evidence" value="ECO:0007669"/>
    <property type="project" value="UniProtKB-UniRule"/>
</dbReference>
<comment type="caution">
    <text evidence="4">The sequence shown here is derived from an EMBL/GenBank/DDBJ whole genome shotgun (WGS) entry which is preliminary data.</text>
</comment>
<dbReference type="InterPro" id="IPR000719">
    <property type="entry name" value="Prot_kinase_dom"/>
</dbReference>
<dbReference type="SMART" id="SM00220">
    <property type="entry name" value="S_TKc"/>
    <property type="match status" value="1"/>
</dbReference>
<dbReference type="InterPro" id="IPR011009">
    <property type="entry name" value="Kinase-like_dom_sf"/>
</dbReference>
<dbReference type="GO" id="GO:0005634">
    <property type="term" value="C:nucleus"/>
    <property type="evidence" value="ECO:0007669"/>
    <property type="project" value="TreeGrafter"/>
</dbReference>
<keyword evidence="1" id="KW-0547">Nucleotide-binding</keyword>
<organism evidence="4 5">
    <name type="scientific">Blastomyces silverae</name>
    <dbReference type="NCBI Taxonomy" id="2060906"/>
    <lineage>
        <taxon>Eukaryota</taxon>
        <taxon>Fungi</taxon>
        <taxon>Dikarya</taxon>
        <taxon>Ascomycota</taxon>
        <taxon>Pezizomycotina</taxon>
        <taxon>Eurotiomycetes</taxon>
        <taxon>Eurotiomycetidae</taxon>
        <taxon>Onygenales</taxon>
        <taxon>Ajellomycetaceae</taxon>
        <taxon>Blastomyces</taxon>
    </lineage>
</organism>
<evidence type="ECO:0000313" key="4">
    <source>
        <dbReference type="EMBL" id="KLJ08651.1"/>
    </source>
</evidence>
<evidence type="ECO:0000313" key="5">
    <source>
        <dbReference type="Proteomes" id="UP000053573"/>
    </source>
</evidence>